<proteinExistence type="inferred from homology"/>
<evidence type="ECO:0000313" key="4">
    <source>
        <dbReference type="Proteomes" id="UP000192578"/>
    </source>
</evidence>
<evidence type="ECO:0000313" key="3">
    <source>
        <dbReference type="EMBL" id="OQV18316.1"/>
    </source>
</evidence>
<dbReference type="GO" id="GO:0012506">
    <property type="term" value="C:vesicle membrane"/>
    <property type="evidence" value="ECO:0007669"/>
    <property type="project" value="TreeGrafter"/>
</dbReference>
<dbReference type="GO" id="GO:0005544">
    <property type="term" value="F:calcium-dependent phospholipid binding"/>
    <property type="evidence" value="ECO:0007669"/>
    <property type="project" value="InterPro"/>
</dbReference>
<comment type="similarity">
    <text evidence="1">Belongs to the annexin family.</text>
</comment>
<dbReference type="GO" id="GO:0005509">
    <property type="term" value="F:calcium ion binding"/>
    <property type="evidence" value="ECO:0007669"/>
    <property type="project" value="InterPro"/>
</dbReference>
<reference evidence="4" key="1">
    <citation type="submission" date="2017-01" db="EMBL/GenBank/DDBJ databases">
        <title>Comparative genomics of anhydrobiosis in the tardigrade Hypsibius dujardini.</title>
        <authorList>
            <person name="Yoshida Y."/>
            <person name="Koutsovoulos G."/>
            <person name="Laetsch D."/>
            <person name="Stevens L."/>
            <person name="Kumar S."/>
            <person name="Horikawa D."/>
            <person name="Ishino K."/>
            <person name="Komine S."/>
            <person name="Tomita M."/>
            <person name="Blaxter M."/>
            <person name="Arakawa K."/>
        </authorList>
    </citation>
    <scope>NUCLEOTIDE SEQUENCE [LARGE SCALE GENOMIC DNA]</scope>
    <source>
        <strain evidence="4">Z151</strain>
    </source>
</reference>
<dbReference type="SUPFAM" id="SSF47874">
    <property type="entry name" value="Annexin"/>
    <property type="match status" value="2"/>
</dbReference>
<dbReference type="InterPro" id="IPR037104">
    <property type="entry name" value="Annexin_sf"/>
</dbReference>
<evidence type="ECO:0000256" key="1">
    <source>
        <dbReference type="ARBA" id="ARBA00007831"/>
    </source>
</evidence>
<feature type="region of interest" description="Disordered" evidence="2">
    <location>
        <begin position="1"/>
        <end position="20"/>
    </location>
</feature>
<gene>
    <name evidence="3" type="ORF">BV898_07521</name>
</gene>
<dbReference type="PRINTS" id="PR00196">
    <property type="entry name" value="ANNEXIN"/>
</dbReference>
<accession>A0A1W0WSY6</accession>
<dbReference type="InterPro" id="IPR001464">
    <property type="entry name" value="Annexin"/>
</dbReference>
<name>A0A1W0WSY6_HYPEX</name>
<feature type="compositionally biased region" description="Polar residues" evidence="2">
    <location>
        <begin position="344"/>
        <end position="362"/>
    </location>
</feature>
<feature type="region of interest" description="Disordered" evidence="2">
    <location>
        <begin position="322"/>
        <end position="362"/>
    </location>
</feature>
<dbReference type="GO" id="GO:0005737">
    <property type="term" value="C:cytoplasm"/>
    <property type="evidence" value="ECO:0007669"/>
    <property type="project" value="TreeGrafter"/>
</dbReference>
<dbReference type="Proteomes" id="UP000192578">
    <property type="component" value="Unassembled WGS sequence"/>
</dbReference>
<comment type="caution">
    <text evidence="3">The sequence shown here is derived from an EMBL/GenBank/DDBJ whole genome shotgun (WGS) entry which is preliminary data.</text>
</comment>
<keyword evidence="4" id="KW-1185">Reference proteome</keyword>
<dbReference type="GO" id="GO:0005886">
    <property type="term" value="C:plasma membrane"/>
    <property type="evidence" value="ECO:0007669"/>
    <property type="project" value="TreeGrafter"/>
</dbReference>
<sequence>MSVQRPPKKRGGDSFDAKQEATQLKDKIQNAADKESVEVMVQRLAALRWPQRVETAQEYRELTGKELHDDLNAISEPTLHTLIKELLTDRVAADVAELSTYFQKVEFYYRELVEFFCLRTNIALAVIATEYSNSQDISISEELQEVDDEGTKNFLLGICKGEFSEGSYTQNEIVIRKDALMLAKAPKTLRWIARDGKLHQLLQTRCHAHVRDVIYDFEEVTGENFLDAIEAECSLDFLRCMESFDFAISSTPNVFAKKLMQFLLDGNPDGIVRVFANALEQTNLAEIIAYYEDKFQRPFVEDLQTVVQAPLLDVMKRIIADHQKDQPRQKATTSAAGSAGKNGGTSKPTSNLQIVNGNHQNGGNMLDVDRSGSGQQGNKYKFFTHGTVSPLKTFDPYRDVHDFRVALENYPSNDLPLIYLISSKTNHQRQVLKSVYSEVFDKSLIDEVMETVGEELDFFMAGLLMKPEEFDATFLRELIQNGAETSFALLEILCSKTVKELKAIGQQYLKKYGVPLSVDMEKKFSASLDLRFLLCELAEGKRKVGWNVDKMLSENDAREMYAQFYRDSPEIEFFVEVLTTRSREQLRETFRTFRKFAGIDVLTALEPLFTAEFAEAVRLLVLCVEDRVSFFAYCLNEYIQNNDFRNLIRLVISRSEIDLVEIKAAYQGFYNLSLLDDLRPMFESKQFRLMSGIILDK</sequence>
<dbReference type="GO" id="GO:0005634">
    <property type="term" value="C:nucleus"/>
    <property type="evidence" value="ECO:0007669"/>
    <property type="project" value="TreeGrafter"/>
</dbReference>
<protein>
    <submittedName>
        <fullName evidence="3">Annexin A7</fullName>
    </submittedName>
</protein>
<feature type="compositionally biased region" description="Basic and acidic residues" evidence="2">
    <location>
        <begin position="10"/>
        <end position="20"/>
    </location>
</feature>
<dbReference type="GO" id="GO:0001786">
    <property type="term" value="F:phosphatidylserine binding"/>
    <property type="evidence" value="ECO:0007669"/>
    <property type="project" value="TreeGrafter"/>
</dbReference>
<organism evidence="3 4">
    <name type="scientific">Hypsibius exemplaris</name>
    <name type="common">Freshwater tardigrade</name>
    <dbReference type="NCBI Taxonomy" id="2072580"/>
    <lineage>
        <taxon>Eukaryota</taxon>
        <taxon>Metazoa</taxon>
        <taxon>Ecdysozoa</taxon>
        <taxon>Tardigrada</taxon>
        <taxon>Eutardigrada</taxon>
        <taxon>Parachela</taxon>
        <taxon>Hypsibioidea</taxon>
        <taxon>Hypsibiidae</taxon>
        <taxon>Hypsibius</taxon>
    </lineage>
</organism>
<dbReference type="Gene3D" id="1.10.220.10">
    <property type="entry name" value="Annexin"/>
    <property type="match status" value="5"/>
</dbReference>
<evidence type="ECO:0000256" key="2">
    <source>
        <dbReference type="SAM" id="MobiDB-lite"/>
    </source>
</evidence>
<dbReference type="EMBL" id="MTYJ01000050">
    <property type="protein sequence ID" value="OQV18316.1"/>
    <property type="molecule type" value="Genomic_DNA"/>
</dbReference>
<dbReference type="PANTHER" id="PTHR10502:SF102">
    <property type="entry name" value="ANNEXIN B11"/>
    <property type="match status" value="1"/>
</dbReference>
<dbReference type="OrthoDB" id="37886at2759"/>
<dbReference type="AlphaFoldDB" id="A0A1W0WSY6"/>
<dbReference type="PANTHER" id="PTHR10502">
    <property type="entry name" value="ANNEXIN"/>
    <property type="match status" value="1"/>
</dbReference>